<keyword evidence="2" id="KW-0677">Repeat</keyword>
<dbReference type="SUPFAM" id="SSF54928">
    <property type="entry name" value="RNA-binding domain, RBD"/>
    <property type="match status" value="3"/>
</dbReference>
<evidence type="ECO:0000256" key="1">
    <source>
        <dbReference type="ARBA" id="ARBA00004123"/>
    </source>
</evidence>
<evidence type="ECO:0000313" key="8">
    <source>
        <dbReference type="EMBL" id="ODQ65064.1"/>
    </source>
</evidence>
<evidence type="ECO:0000256" key="6">
    <source>
        <dbReference type="SAM" id="MobiDB-lite"/>
    </source>
</evidence>
<feature type="domain" description="RRM" evidence="7">
    <location>
        <begin position="443"/>
        <end position="573"/>
    </location>
</feature>
<feature type="domain" description="RRM" evidence="7">
    <location>
        <begin position="271"/>
        <end position="364"/>
    </location>
</feature>
<dbReference type="PANTHER" id="PTHR48039">
    <property type="entry name" value="RNA-BINDING MOTIF PROTEIN 14B"/>
    <property type="match status" value="1"/>
</dbReference>
<accession>A0A1E3PIN2</accession>
<protein>
    <submittedName>
        <fullName evidence="8">RNA-binding domain-containing protein</fullName>
    </submittedName>
</protein>
<feature type="region of interest" description="Disordered" evidence="6">
    <location>
        <begin position="210"/>
        <end position="265"/>
    </location>
</feature>
<dbReference type="Pfam" id="PF00076">
    <property type="entry name" value="RRM_1"/>
    <property type="match status" value="3"/>
</dbReference>
<dbReference type="InterPro" id="IPR000504">
    <property type="entry name" value="RRM_dom"/>
</dbReference>
<dbReference type="SMART" id="SM00360">
    <property type="entry name" value="RRM"/>
    <property type="match status" value="4"/>
</dbReference>
<dbReference type="PROSITE" id="PS50102">
    <property type="entry name" value="RRM"/>
    <property type="match status" value="4"/>
</dbReference>
<sequence length="655" mass="74117">MSAEPKTIKEERGPKKPTELFVRSIPFEATNEELTEFFSEVAPVKHAIIVTDSASKMSKGFGFVSFSLPEDAEKSLAQCRKKKFKDRLLKIEFAKPRERSDKPKKDDAPVIKTTQETEVDVEKRRPRLIVRNLPWSVRDTKELEKTFSKYGQVTQVLLPRGPNGKMKGFAFVTMRKQTAAELAVKESSGLKIDGREVAVDYAIQKDKWVQHVKEETPVEGDDDNESSDEDEDNNDDDDEENEEDNENDEDDEDNGDDEDKPVKQWGANTSYTVFVRNIPYDATAETLKEHFEAFGAVRYALPVTDKETGQARGVAFVAFYNEEDATNCVKNAPASGSTSLLLPDDTNPDYMFDGRILSVTAAVERETAGKLASAGAKKRAELLGKAPAEKDRRNLFLLNEGRINPDSKLAETMPASELEIRQQSYKLRKEQVSKNPGLHVSLTRLAIRNLPRAMNERSLKAIARKAVVQFATDVADKNRQPISKEEVLRSIKARGEIVKSKHGVVKQAKVIMETKAAGELGRSRGYGFVEFRDHKAALMGLRWLNAHVVTDEEILEGRDDEEKKNIKLDPTKQRRLIAEFAIENAQVVQRRRDSEFKAREFGENRFNKRPFNNRDNKKSKPESTPEAPKVDEEAENIKKIIGAKRAQRKHKRGKK</sequence>
<gene>
    <name evidence="8" type="ORF">NADFUDRAFT_74575</name>
</gene>
<dbReference type="PANTHER" id="PTHR48039:SF5">
    <property type="entry name" value="RNA-BINDING PROTEIN 28"/>
    <property type="match status" value="1"/>
</dbReference>
<dbReference type="InterPro" id="IPR012677">
    <property type="entry name" value="Nucleotide-bd_a/b_plait_sf"/>
</dbReference>
<feature type="region of interest" description="Disordered" evidence="6">
    <location>
        <begin position="599"/>
        <end position="635"/>
    </location>
</feature>
<feature type="compositionally biased region" description="Acidic residues" evidence="6">
    <location>
        <begin position="217"/>
        <end position="259"/>
    </location>
</feature>
<dbReference type="AlphaFoldDB" id="A0A1E3PIN2"/>
<evidence type="ECO:0000256" key="2">
    <source>
        <dbReference type="ARBA" id="ARBA00022737"/>
    </source>
</evidence>
<keyword evidence="4" id="KW-0539">Nucleus</keyword>
<keyword evidence="9" id="KW-1185">Reference proteome</keyword>
<proteinExistence type="predicted"/>
<dbReference type="GO" id="GO:0005730">
    <property type="term" value="C:nucleolus"/>
    <property type="evidence" value="ECO:0007669"/>
    <property type="project" value="TreeGrafter"/>
</dbReference>
<name>A0A1E3PIN2_9ASCO</name>
<feature type="domain" description="RRM" evidence="7">
    <location>
        <begin position="126"/>
        <end position="204"/>
    </location>
</feature>
<dbReference type="InterPro" id="IPR035979">
    <property type="entry name" value="RBD_domain_sf"/>
</dbReference>
<evidence type="ECO:0000256" key="5">
    <source>
        <dbReference type="PROSITE-ProRule" id="PRU00176"/>
    </source>
</evidence>
<dbReference type="Gene3D" id="3.30.70.330">
    <property type="match status" value="4"/>
</dbReference>
<dbReference type="InterPro" id="IPR051945">
    <property type="entry name" value="RRM_MRD1_RNA_proc_ribogen"/>
</dbReference>
<evidence type="ECO:0000256" key="3">
    <source>
        <dbReference type="ARBA" id="ARBA00022884"/>
    </source>
</evidence>
<keyword evidence="3 5" id="KW-0694">RNA-binding</keyword>
<dbReference type="Proteomes" id="UP000095009">
    <property type="component" value="Unassembled WGS sequence"/>
</dbReference>
<dbReference type="EMBL" id="KV454410">
    <property type="protein sequence ID" value="ODQ65064.1"/>
    <property type="molecule type" value="Genomic_DNA"/>
</dbReference>
<feature type="domain" description="RRM" evidence="7">
    <location>
        <begin position="18"/>
        <end position="96"/>
    </location>
</feature>
<dbReference type="STRING" id="857566.A0A1E3PIN2"/>
<evidence type="ECO:0000259" key="7">
    <source>
        <dbReference type="PROSITE" id="PS50102"/>
    </source>
</evidence>
<evidence type="ECO:0000256" key="4">
    <source>
        <dbReference type="ARBA" id="ARBA00023242"/>
    </source>
</evidence>
<organism evidence="8 9">
    <name type="scientific">Nadsonia fulvescens var. elongata DSM 6958</name>
    <dbReference type="NCBI Taxonomy" id="857566"/>
    <lineage>
        <taxon>Eukaryota</taxon>
        <taxon>Fungi</taxon>
        <taxon>Dikarya</taxon>
        <taxon>Ascomycota</taxon>
        <taxon>Saccharomycotina</taxon>
        <taxon>Dipodascomycetes</taxon>
        <taxon>Dipodascales</taxon>
        <taxon>Dipodascales incertae sedis</taxon>
        <taxon>Nadsonia</taxon>
    </lineage>
</organism>
<dbReference type="OrthoDB" id="267048at2759"/>
<evidence type="ECO:0000313" key="9">
    <source>
        <dbReference type="Proteomes" id="UP000095009"/>
    </source>
</evidence>
<comment type="subcellular location">
    <subcellularLocation>
        <location evidence="1">Nucleus</location>
    </subcellularLocation>
</comment>
<dbReference type="GO" id="GO:0003729">
    <property type="term" value="F:mRNA binding"/>
    <property type="evidence" value="ECO:0007669"/>
    <property type="project" value="TreeGrafter"/>
</dbReference>
<reference evidence="8 9" key="1">
    <citation type="journal article" date="2016" name="Proc. Natl. Acad. Sci. U.S.A.">
        <title>Comparative genomics of biotechnologically important yeasts.</title>
        <authorList>
            <person name="Riley R."/>
            <person name="Haridas S."/>
            <person name="Wolfe K.H."/>
            <person name="Lopes M.R."/>
            <person name="Hittinger C.T."/>
            <person name="Goeker M."/>
            <person name="Salamov A.A."/>
            <person name="Wisecaver J.H."/>
            <person name="Long T.M."/>
            <person name="Calvey C.H."/>
            <person name="Aerts A.L."/>
            <person name="Barry K.W."/>
            <person name="Choi C."/>
            <person name="Clum A."/>
            <person name="Coughlan A.Y."/>
            <person name="Deshpande S."/>
            <person name="Douglass A.P."/>
            <person name="Hanson S.J."/>
            <person name="Klenk H.-P."/>
            <person name="LaButti K.M."/>
            <person name="Lapidus A."/>
            <person name="Lindquist E.A."/>
            <person name="Lipzen A.M."/>
            <person name="Meier-Kolthoff J.P."/>
            <person name="Ohm R.A."/>
            <person name="Otillar R.P."/>
            <person name="Pangilinan J.L."/>
            <person name="Peng Y."/>
            <person name="Rokas A."/>
            <person name="Rosa C.A."/>
            <person name="Scheuner C."/>
            <person name="Sibirny A.A."/>
            <person name="Slot J.C."/>
            <person name="Stielow J.B."/>
            <person name="Sun H."/>
            <person name="Kurtzman C.P."/>
            <person name="Blackwell M."/>
            <person name="Grigoriev I.V."/>
            <person name="Jeffries T.W."/>
        </authorList>
    </citation>
    <scope>NUCLEOTIDE SEQUENCE [LARGE SCALE GENOMIC DNA]</scope>
    <source>
        <strain evidence="8 9">DSM 6958</strain>
    </source>
</reference>